<dbReference type="AlphaFoldDB" id="E1ZM64"/>
<sequence>MRFRYMVSLRDAATRVHFCSGTLIAPSLVLAAAHCFRDADSGLDELDEAFLPRVRIGGYRLSLDSPRRGRFESRHVIKTLIHPRFTTGFTDPLTYDLLNHDVAVLLLNKPSALAPVRLAPYKGEWLRERAKAPWANPVPDGSHVLTLGWGYLRGEPEWTEARRVADLRTRVLPLRECQRQVGATTFEDGFWEVHKIVIRFRSNAMLCCSRLHPPKRSGVCGGDSGGPLIVEGPTAGQDVQIGVTSWAGSPCGNGEPSVFADVGVLRRWIDRAALELTGKPLPGGKRTVTLAKLRRRKGG</sequence>
<dbReference type="PROSITE" id="PS50240">
    <property type="entry name" value="TRYPSIN_DOM"/>
    <property type="match status" value="1"/>
</dbReference>
<dbReference type="SUPFAM" id="SSF50494">
    <property type="entry name" value="Trypsin-like serine proteases"/>
    <property type="match status" value="1"/>
</dbReference>
<dbReference type="InterPro" id="IPR001314">
    <property type="entry name" value="Peptidase_S1A"/>
</dbReference>
<dbReference type="PRINTS" id="PR00722">
    <property type="entry name" value="CHYMOTRYPSIN"/>
</dbReference>
<dbReference type="CDD" id="cd00190">
    <property type="entry name" value="Tryp_SPc"/>
    <property type="match status" value="1"/>
</dbReference>
<evidence type="ECO:0000256" key="2">
    <source>
        <dbReference type="ARBA" id="ARBA00023157"/>
    </source>
</evidence>
<gene>
    <name evidence="4" type="ORF">CHLNCDRAFT_137324</name>
</gene>
<accession>E1ZM64</accession>
<dbReference type="PROSITE" id="PS00135">
    <property type="entry name" value="TRYPSIN_SER"/>
    <property type="match status" value="1"/>
</dbReference>
<dbReference type="STRING" id="554065.E1ZM64"/>
<evidence type="ECO:0000256" key="1">
    <source>
        <dbReference type="ARBA" id="ARBA00007664"/>
    </source>
</evidence>
<dbReference type="eggNOG" id="KOG3627">
    <property type="taxonomic scope" value="Eukaryota"/>
</dbReference>
<protein>
    <recommendedName>
        <fullName evidence="3">Peptidase S1 domain-containing protein</fullName>
    </recommendedName>
</protein>
<dbReference type="InterPro" id="IPR001254">
    <property type="entry name" value="Trypsin_dom"/>
</dbReference>
<dbReference type="Gene3D" id="2.40.10.10">
    <property type="entry name" value="Trypsin-like serine proteases"/>
    <property type="match status" value="2"/>
</dbReference>
<dbReference type="InterPro" id="IPR043504">
    <property type="entry name" value="Peptidase_S1_PA_chymotrypsin"/>
</dbReference>
<feature type="domain" description="Peptidase S1" evidence="3">
    <location>
        <begin position="1"/>
        <end position="274"/>
    </location>
</feature>
<name>E1ZM64_CHLVA</name>
<dbReference type="GeneID" id="17352514"/>
<dbReference type="Pfam" id="PF00089">
    <property type="entry name" value="Trypsin"/>
    <property type="match status" value="1"/>
</dbReference>
<dbReference type="Proteomes" id="UP000008141">
    <property type="component" value="Unassembled WGS sequence"/>
</dbReference>
<dbReference type="OrthoDB" id="6339452at2759"/>
<dbReference type="RefSeq" id="XP_005845052.1">
    <property type="nucleotide sequence ID" value="XM_005844990.1"/>
</dbReference>
<evidence type="ECO:0000313" key="4">
    <source>
        <dbReference type="EMBL" id="EFN52950.1"/>
    </source>
</evidence>
<dbReference type="InterPro" id="IPR033116">
    <property type="entry name" value="TRYPSIN_SER"/>
</dbReference>
<organism evidence="5">
    <name type="scientific">Chlorella variabilis</name>
    <name type="common">Green alga</name>
    <dbReference type="NCBI Taxonomy" id="554065"/>
    <lineage>
        <taxon>Eukaryota</taxon>
        <taxon>Viridiplantae</taxon>
        <taxon>Chlorophyta</taxon>
        <taxon>core chlorophytes</taxon>
        <taxon>Trebouxiophyceae</taxon>
        <taxon>Chlorellales</taxon>
        <taxon>Chlorellaceae</taxon>
        <taxon>Chlorella clade</taxon>
        <taxon>Chlorella</taxon>
    </lineage>
</organism>
<keyword evidence="2" id="KW-1015">Disulfide bond</keyword>
<dbReference type="InterPro" id="IPR009003">
    <property type="entry name" value="Peptidase_S1_PA"/>
</dbReference>
<proteinExistence type="inferred from homology"/>
<reference evidence="4 5" key="1">
    <citation type="journal article" date="2010" name="Plant Cell">
        <title>The Chlorella variabilis NC64A genome reveals adaptation to photosymbiosis, coevolution with viruses, and cryptic sex.</title>
        <authorList>
            <person name="Blanc G."/>
            <person name="Duncan G."/>
            <person name="Agarkova I."/>
            <person name="Borodovsky M."/>
            <person name="Gurnon J."/>
            <person name="Kuo A."/>
            <person name="Lindquist E."/>
            <person name="Lucas S."/>
            <person name="Pangilinan J."/>
            <person name="Polle J."/>
            <person name="Salamov A."/>
            <person name="Terry A."/>
            <person name="Yamada T."/>
            <person name="Dunigan D.D."/>
            <person name="Grigoriev I.V."/>
            <person name="Claverie J.M."/>
            <person name="Van Etten J.L."/>
        </authorList>
    </citation>
    <scope>NUCLEOTIDE SEQUENCE [LARGE SCALE GENOMIC DNA]</scope>
    <source>
        <strain evidence="4 5">NC64A</strain>
    </source>
</reference>
<evidence type="ECO:0000313" key="5">
    <source>
        <dbReference type="Proteomes" id="UP000008141"/>
    </source>
</evidence>
<dbReference type="InterPro" id="IPR050430">
    <property type="entry name" value="Peptidase_S1"/>
</dbReference>
<dbReference type="GO" id="GO:0006508">
    <property type="term" value="P:proteolysis"/>
    <property type="evidence" value="ECO:0007669"/>
    <property type="project" value="InterPro"/>
</dbReference>
<dbReference type="InParanoid" id="E1ZM64"/>
<dbReference type="KEGG" id="cvr:CHLNCDRAFT_137324"/>
<dbReference type="PANTHER" id="PTHR24276">
    <property type="entry name" value="POLYSERASE-RELATED"/>
    <property type="match status" value="1"/>
</dbReference>
<dbReference type="SMART" id="SM00020">
    <property type="entry name" value="Tryp_SPc"/>
    <property type="match status" value="1"/>
</dbReference>
<comment type="similarity">
    <text evidence="1">Belongs to the peptidase S1 family.</text>
</comment>
<keyword evidence="5" id="KW-1185">Reference proteome</keyword>
<evidence type="ECO:0000259" key="3">
    <source>
        <dbReference type="PROSITE" id="PS50240"/>
    </source>
</evidence>
<dbReference type="GO" id="GO:0004252">
    <property type="term" value="F:serine-type endopeptidase activity"/>
    <property type="evidence" value="ECO:0007669"/>
    <property type="project" value="InterPro"/>
</dbReference>
<dbReference type="EMBL" id="GL433853">
    <property type="protein sequence ID" value="EFN52950.1"/>
    <property type="molecule type" value="Genomic_DNA"/>
</dbReference>
<dbReference type="PANTHER" id="PTHR24276:SF98">
    <property type="entry name" value="FI18310P1-RELATED"/>
    <property type="match status" value="1"/>
</dbReference>